<organism evidence="4">
    <name type="scientific">Siphoviridae sp. ctGuJ10</name>
    <dbReference type="NCBI Taxonomy" id="2825418"/>
    <lineage>
        <taxon>Viruses</taxon>
        <taxon>Duplodnaviria</taxon>
        <taxon>Heunggongvirae</taxon>
        <taxon>Uroviricota</taxon>
        <taxon>Caudoviricetes</taxon>
    </lineage>
</organism>
<evidence type="ECO:0000259" key="2">
    <source>
        <dbReference type="Pfam" id="PF03354"/>
    </source>
</evidence>
<evidence type="ECO:0000313" key="4">
    <source>
        <dbReference type="EMBL" id="DAE10096.1"/>
    </source>
</evidence>
<name>A0A8S5PTP6_9CAUD</name>
<dbReference type="InterPro" id="IPR027417">
    <property type="entry name" value="P-loop_NTPase"/>
</dbReference>
<dbReference type="Pfam" id="PF03354">
    <property type="entry name" value="TerL_ATPase"/>
    <property type="match status" value="1"/>
</dbReference>
<keyword evidence="1" id="KW-0472">Membrane</keyword>
<reference evidence="4" key="1">
    <citation type="journal article" date="2021" name="Proc. Natl. Acad. Sci. U.S.A.">
        <title>A Catalog of Tens of Thousands of Viruses from Human Metagenomes Reveals Hidden Associations with Chronic Diseases.</title>
        <authorList>
            <person name="Tisza M.J."/>
            <person name="Buck C.B."/>
        </authorList>
    </citation>
    <scope>NUCLEOTIDE SEQUENCE</scope>
    <source>
        <strain evidence="4">CtGuJ10</strain>
    </source>
</reference>
<proteinExistence type="predicted"/>
<dbReference type="InterPro" id="IPR046462">
    <property type="entry name" value="TerL_nuclease"/>
</dbReference>
<feature type="domain" description="Terminase large subunit-like endonuclease" evidence="3">
    <location>
        <begin position="241"/>
        <end position="522"/>
    </location>
</feature>
<feature type="domain" description="Terminase large subunit-like ATPase" evidence="2">
    <location>
        <begin position="70"/>
        <end position="220"/>
    </location>
</feature>
<protein>
    <submittedName>
        <fullName evidence="4">Large Terminase</fullName>
    </submittedName>
</protein>
<evidence type="ECO:0000256" key="1">
    <source>
        <dbReference type="SAM" id="Phobius"/>
    </source>
</evidence>
<dbReference type="PANTHER" id="PTHR41287:SF1">
    <property type="entry name" value="PROTEIN YMFN"/>
    <property type="match status" value="1"/>
</dbReference>
<dbReference type="Gene3D" id="3.40.50.300">
    <property type="entry name" value="P-loop containing nucleotide triphosphate hydrolases"/>
    <property type="match status" value="1"/>
</dbReference>
<dbReference type="EMBL" id="BK015503">
    <property type="protein sequence ID" value="DAE10096.1"/>
    <property type="molecule type" value="Genomic_DNA"/>
</dbReference>
<keyword evidence="1" id="KW-1133">Transmembrane helix</keyword>
<sequence length="539" mass="62998">MASHVNELYEWIAILKERWDSDEYYYDEDLAKNIFKFATKLQNDRGSVRYFELEWFQFEIITEILCVKSRETNKRKHREAHINIPRKNGKSFIIAILITFIFFCQPEIFGAQFILTANTTKQATLLFETIMHFIKTNRTLRKYCKIRESFKTITRKDNGNELIVLSSDGDNADSYNAYIACLDEIHQAKNDIMYGKLKTGQGTWKEPLLITITTASDGEDANNLEMQLYTLSKKLEANEGTDKSFYYKIYEARKDCDVLDEKEWFKANPGLGIFKNIEDVRTMANRCILMPSQEKMFRRMHLNQHVALDDEKGAINMELWDKCVQKIDLKQLKGLKIWCGLDLSSKNDITGFVIVFYDEVNDKFIIYPFLFTPKDTVLEREKKDGNPYSEWIKKKELIALKGKYINFELMLDQMYDIDNDFEIVQIGFDRWGSQTILNRLEDTWDIVELGQGSRTMTQVINDFENLLIDERLIIADNSCFRFMAKNTIAVYDDALNVKYSKKKSKFKIDGIIAMLMALLLAIEENGVSHYDMIGALEEL</sequence>
<feature type="transmembrane region" description="Helical" evidence="1">
    <location>
        <begin position="92"/>
        <end position="115"/>
    </location>
</feature>
<dbReference type="PANTHER" id="PTHR41287">
    <property type="match status" value="1"/>
</dbReference>
<dbReference type="GO" id="GO:0004519">
    <property type="term" value="F:endonuclease activity"/>
    <property type="evidence" value="ECO:0007669"/>
    <property type="project" value="InterPro"/>
</dbReference>
<dbReference type="Pfam" id="PF20441">
    <property type="entry name" value="TerL_nuclease"/>
    <property type="match status" value="1"/>
</dbReference>
<accession>A0A8S5PTP6</accession>
<dbReference type="Gene3D" id="3.30.420.240">
    <property type="match status" value="1"/>
</dbReference>
<evidence type="ECO:0000259" key="3">
    <source>
        <dbReference type="Pfam" id="PF20441"/>
    </source>
</evidence>
<dbReference type="InterPro" id="IPR046461">
    <property type="entry name" value="TerL_ATPase"/>
</dbReference>
<keyword evidence="1" id="KW-0812">Transmembrane</keyword>
<dbReference type="InterPro" id="IPR005021">
    <property type="entry name" value="Terminase_largesu-like"/>
</dbReference>